<keyword evidence="1" id="KW-0812">Transmembrane</keyword>
<name>A0A383B462_9ZZZZ</name>
<accession>A0A383B462</accession>
<feature type="non-terminal residue" evidence="2">
    <location>
        <position position="42"/>
    </location>
</feature>
<dbReference type="EMBL" id="UINC01197283">
    <property type="protein sequence ID" value="SVE14684.1"/>
    <property type="molecule type" value="Genomic_DNA"/>
</dbReference>
<protein>
    <recommendedName>
        <fullName evidence="3">Cytochrome oxidase assembly protein</fullName>
    </recommendedName>
</protein>
<keyword evidence="1" id="KW-0472">Membrane</keyword>
<dbReference type="AlphaFoldDB" id="A0A383B462"/>
<keyword evidence="1" id="KW-1133">Transmembrane helix</keyword>
<evidence type="ECO:0000313" key="2">
    <source>
        <dbReference type="EMBL" id="SVE14684.1"/>
    </source>
</evidence>
<sequence>MNIQLERTKKIFYASGLVVITGGILSLIYYAYLMPLHVDESG</sequence>
<organism evidence="2">
    <name type="scientific">marine metagenome</name>
    <dbReference type="NCBI Taxonomy" id="408172"/>
    <lineage>
        <taxon>unclassified sequences</taxon>
        <taxon>metagenomes</taxon>
        <taxon>ecological metagenomes</taxon>
    </lineage>
</organism>
<evidence type="ECO:0000256" key="1">
    <source>
        <dbReference type="SAM" id="Phobius"/>
    </source>
</evidence>
<proteinExistence type="predicted"/>
<gene>
    <name evidence="2" type="ORF">METZ01_LOCUS467538</name>
</gene>
<evidence type="ECO:0008006" key="3">
    <source>
        <dbReference type="Google" id="ProtNLM"/>
    </source>
</evidence>
<reference evidence="2" key="1">
    <citation type="submission" date="2018-05" db="EMBL/GenBank/DDBJ databases">
        <authorList>
            <person name="Lanie J.A."/>
            <person name="Ng W.-L."/>
            <person name="Kazmierczak K.M."/>
            <person name="Andrzejewski T.M."/>
            <person name="Davidsen T.M."/>
            <person name="Wayne K.J."/>
            <person name="Tettelin H."/>
            <person name="Glass J.I."/>
            <person name="Rusch D."/>
            <person name="Podicherti R."/>
            <person name="Tsui H.-C.T."/>
            <person name="Winkler M.E."/>
        </authorList>
    </citation>
    <scope>NUCLEOTIDE SEQUENCE</scope>
</reference>
<feature type="transmembrane region" description="Helical" evidence="1">
    <location>
        <begin position="12"/>
        <end position="32"/>
    </location>
</feature>